<proteinExistence type="predicted"/>
<protein>
    <recommendedName>
        <fullName evidence="1">YprB ribonuclease H-like domain-containing protein</fullName>
    </recommendedName>
</protein>
<dbReference type="AlphaFoldDB" id="A0A233W2K8"/>
<comment type="caution">
    <text evidence="2">The sequence shown here is derived from an EMBL/GenBank/DDBJ whole genome shotgun (WGS) entry which is preliminary data.</text>
</comment>
<dbReference type="EMBL" id="NDYI01000009">
    <property type="protein sequence ID" value="OXZ38901.1"/>
    <property type="molecule type" value="Genomic_DNA"/>
</dbReference>
<gene>
    <name evidence="2" type="ORF">B9N56_02620</name>
</gene>
<dbReference type="InterPro" id="IPR012337">
    <property type="entry name" value="RNaseH-like_sf"/>
</dbReference>
<evidence type="ECO:0000259" key="1">
    <source>
        <dbReference type="Pfam" id="PF13482"/>
    </source>
</evidence>
<dbReference type="InterPro" id="IPR038720">
    <property type="entry name" value="YprB_RNase_H-like_dom"/>
</dbReference>
<dbReference type="Proteomes" id="UP000215361">
    <property type="component" value="Unassembled WGS sequence"/>
</dbReference>
<accession>A0A233W2K8</accession>
<dbReference type="SUPFAM" id="SSF53098">
    <property type="entry name" value="Ribonuclease H-like"/>
    <property type="match status" value="1"/>
</dbReference>
<dbReference type="RefSeq" id="WP_094202608.1">
    <property type="nucleotide sequence ID" value="NZ_NDYI01000009.1"/>
</dbReference>
<sequence>MNENQLILNIETTGIDPHKNHIYLINIFTNDRHYNFYSINNESEEKIIKSAYKIIHDKQIICFSEFDIKFINSKIIKYTEFDAVNNYIYLQKLIRNYYKNSFTSLKAKDLADKLFDINIDDKSKSVKTYKRFSKSNHISDELIEFAKTSLAFKLKLYEYMIQYFEKNFDTFEICSTNIRYLLYSIKKIKNNLEIILITDNKIEIDAMYESTQVQSQDMFLTLSLSLHEGYIDKDFVECIMTSMKNNYNLVSNYYPLVINDEFIYENIKELVKYTLTEIFNE</sequence>
<evidence type="ECO:0000313" key="3">
    <source>
        <dbReference type="Proteomes" id="UP000215361"/>
    </source>
</evidence>
<dbReference type="InterPro" id="IPR036397">
    <property type="entry name" value="RNaseH_sf"/>
</dbReference>
<evidence type="ECO:0000313" key="2">
    <source>
        <dbReference type="EMBL" id="OXZ38901.1"/>
    </source>
</evidence>
<name>A0A233W2K8_FINMA</name>
<feature type="domain" description="YprB ribonuclease H-like" evidence="1">
    <location>
        <begin position="6"/>
        <end position="160"/>
    </location>
</feature>
<dbReference type="Gene3D" id="3.30.420.10">
    <property type="entry name" value="Ribonuclease H-like superfamily/Ribonuclease H"/>
    <property type="match status" value="1"/>
</dbReference>
<organism evidence="2 3">
    <name type="scientific">Finegoldia magna</name>
    <name type="common">Peptostreptococcus magnus</name>
    <dbReference type="NCBI Taxonomy" id="1260"/>
    <lineage>
        <taxon>Bacteria</taxon>
        <taxon>Bacillati</taxon>
        <taxon>Bacillota</taxon>
        <taxon>Tissierellia</taxon>
        <taxon>Tissierellales</taxon>
        <taxon>Peptoniphilaceae</taxon>
        <taxon>Finegoldia</taxon>
    </lineage>
</organism>
<dbReference type="Pfam" id="PF13482">
    <property type="entry name" value="RNase_H_2"/>
    <property type="match status" value="1"/>
</dbReference>
<dbReference type="GO" id="GO:0003676">
    <property type="term" value="F:nucleic acid binding"/>
    <property type="evidence" value="ECO:0007669"/>
    <property type="project" value="InterPro"/>
</dbReference>
<reference evidence="3" key="1">
    <citation type="submission" date="2017-04" db="EMBL/GenBank/DDBJ databases">
        <title>Finegoldia magna isolated from orthopedic joint implant-associated infections.</title>
        <authorList>
            <person name="Bjorklund S."/>
            <person name="Bruggemann H."/>
            <person name="Jensen A."/>
            <person name="Hellmark B."/>
            <person name="Soderquist B."/>
        </authorList>
    </citation>
    <scope>NUCLEOTIDE SEQUENCE [LARGE SCALE GENOMIC DNA]</scope>
    <source>
        <strain evidence="3">08T492</strain>
    </source>
</reference>